<dbReference type="InterPro" id="IPR009370">
    <property type="entry name" value="YutD-like"/>
</dbReference>
<dbReference type="Proteomes" id="UP000824074">
    <property type="component" value="Unassembled WGS sequence"/>
</dbReference>
<dbReference type="EMBL" id="DVMT01000056">
    <property type="protein sequence ID" value="HIU40748.1"/>
    <property type="molecule type" value="Genomic_DNA"/>
</dbReference>
<proteinExistence type="predicted"/>
<evidence type="ECO:0000313" key="1">
    <source>
        <dbReference type="EMBL" id="HIU40748.1"/>
    </source>
</evidence>
<sequence>MNKITLENNEYEIIKDYKNGYNKDELTNKYTDYFKDFDYIVGDWAYGKLRLKGFYDKKNKNCKEFNNIDNLDKYLKENCAFDCSYFVAKRK</sequence>
<protein>
    <submittedName>
        <fullName evidence="1">YutD family protein</fullName>
    </submittedName>
</protein>
<dbReference type="Pfam" id="PF06265">
    <property type="entry name" value="YutD-like"/>
    <property type="match status" value="1"/>
</dbReference>
<organism evidence="1 2">
    <name type="scientific">Candidatus Aphodocola excrementigallinarum</name>
    <dbReference type="NCBI Taxonomy" id="2840670"/>
    <lineage>
        <taxon>Bacteria</taxon>
        <taxon>Bacillati</taxon>
        <taxon>Bacillota</taxon>
        <taxon>Bacilli</taxon>
        <taxon>Candidatus Aphodocola</taxon>
    </lineage>
</organism>
<reference evidence="1" key="1">
    <citation type="submission" date="2020-10" db="EMBL/GenBank/DDBJ databases">
        <authorList>
            <person name="Gilroy R."/>
        </authorList>
    </citation>
    <scope>NUCLEOTIDE SEQUENCE</scope>
    <source>
        <strain evidence="1">CHK193-30670</strain>
    </source>
</reference>
<name>A0A9D1INS5_9FIRM</name>
<evidence type="ECO:0000313" key="2">
    <source>
        <dbReference type="Proteomes" id="UP000824074"/>
    </source>
</evidence>
<dbReference type="AlphaFoldDB" id="A0A9D1INS5"/>
<reference evidence="1" key="2">
    <citation type="journal article" date="2021" name="PeerJ">
        <title>Extensive microbial diversity within the chicken gut microbiome revealed by metagenomics and culture.</title>
        <authorList>
            <person name="Gilroy R."/>
            <person name="Ravi A."/>
            <person name="Getino M."/>
            <person name="Pursley I."/>
            <person name="Horton D.L."/>
            <person name="Alikhan N.F."/>
            <person name="Baker D."/>
            <person name="Gharbi K."/>
            <person name="Hall N."/>
            <person name="Watson M."/>
            <person name="Adriaenssens E.M."/>
            <person name="Foster-Nyarko E."/>
            <person name="Jarju S."/>
            <person name="Secka A."/>
            <person name="Antonio M."/>
            <person name="Oren A."/>
            <person name="Chaudhuri R.R."/>
            <person name="La Ragione R."/>
            <person name="Hildebrand F."/>
            <person name="Pallen M.J."/>
        </authorList>
    </citation>
    <scope>NUCLEOTIDE SEQUENCE</scope>
    <source>
        <strain evidence="1">CHK193-30670</strain>
    </source>
</reference>
<gene>
    <name evidence="1" type="ORF">IAB68_05560</name>
</gene>
<dbReference type="InterPro" id="IPR038141">
    <property type="entry name" value="YutD-like_sf"/>
</dbReference>
<comment type="caution">
    <text evidence="1">The sequence shown here is derived from an EMBL/GenBank/DDBJ whole genome shotgun (WGS) entry which is preliminary data.</text>
</comment>
<dbReference type="Gene3D" id="3.50.4.20">
    <property type="match status" value="1"/>
</dbReference>
<accession>A0A9D1INS5</accession>